<evidence type="ECO:0000256" key="1">
    <source>
        <dbReference type="SAM" id="MobiDB-lite"/>
    </source>
</evidence>
<evidence type="ECO:0000313" key="3">
    <source>
        <dbReference type="Proteomes" id="UP001292094"/>
    </source>
</evidence>
<keyword evidence="3" id="KW-1185">Reference proteome</keyword>
<dbReference type="EMBL" id="JAWZYT010006647">
    <property type="protein sequence ID" value="KAK4287807.1"/>
    <property type="molecule type" value="Genomic_DNA"/>
</dbReference>
<feature type="region of interest" description="Disordered" evidence="1">
    <location>
        <begin position="1"/>
        <end position="86"/>
    </location>
</feature>
<dbReference type="AlphaFoldDB" id="A0AAE1TJS0"/>
<protein>
    <submittedName>
        <fullName evidence="2">Uncharacterized protein</fullName>
    </submittedName>
</protein>
<proteinExistence type="predicted"/>
<sequence>MNPPQPHPRLPHPKQTNQPTNPPTKDHRQHTKTDDWFGGRGVAEDKRACPSLWRRRAKVFKPRRSPAIGNPLHSHNHSRYSRNAAQ</sequence>
<name>A0AAE1TJS0_9EUCA</name>
<feature type="compositionally biased region" description="Basic residues" evidence="1">
    <location>
        <begin position="53"/>
        <end position="64"/>
    </location>
</feature>
<accession>A0AAE1TJS0</accession>
<evidence type="ECO:0000313" key="2">
    <source>
        <dbReference type="EMBL" id="KAK4287807.1"/>
    </source>
</evidence>
<comment type="caution">
    <text evidence="2">The sequence shown here is derived from an EMBL/GenBank/DDBJ whole genome shotgun (WGS) entry which is preliminary data.</text>
</comment>
<feature type="compositionally biased region" description="Basic and acidic residues" evidence="1">
    <location>
        <begin position="31"/>
        <end position="48"/>
    </location>
</feature>
<organism evidence="2 3">
    <name type="scientific">Petrolisthes manimaculis</name>
    <dbReference type="NCBI Taxonomy" id="1843537"/>
    <lineage>
        <taxon>Eukaryota</taxon>
        <taxon>Metazoa</taxon>
        <taxon>Ecdysozoa</taxon>
        <taxon>Arthropoda</taxon>
        <taxon>Crustacea</taxon>
        <taxon>Multicrustacea</taxon>
        <taxon>Malacostraca</taxon>
        <taxon>Eumalacostraca</taxon>
        <taxon>Eucarida</taxon>
        <taxon>Decapoda</taxon>
        <taxon>Pleocyemata</taxon>
        <taxon>Anomura</taxon>
        <taxon>Galatheoidea</taxon>
        <taxon>Porcellanidae</taxon>
        <taxon>Petrolisthes</taxon>
    </lineage>
</organism>
<reference evidence="2" key="1">
    <citation type="submission" date="2023-11" db="EMBL/GenBank/DDBJ databases">
        <title>Genome assemblies of two species of porcelain crab, Petrolisthes cinctipes and Petrolisthes manimaculis (Anomura: Porcellanidae).</title>
        <authorList>
            <person name="Angst P."/>
        </authorList>
    </citation>
    <scope>NUCLEOTIDE SEQUENCE</scope>
    <source>
        <strain evidence="2">PB745_02</strain>
        <tissue evidence="2">Gill</tissue>
    </source>
</reference>
<gene>
    <name evidence="2" type="ORF">Pmani_039135</name>
</gene>
<dbReference type="Proteomes" id="UP001292094">
    <property type="component" value="Unassembled WGS sequence"/>
</dbReference>